<dbReference type="InterPro" id="IPR008042">
    <property type="entry name" value="Retrotrans_Pao"/>
</dbReference>
<dbReference type="PANTHER" id="PTHR47331:SF8">
    <property type="match status" value="1"/>
</dbReference>
<dbReference type="PANTHER" id="PTHR47331">
    <property type="entry name" value="PHD-TYPE DOMAIN-CONTAINING PROTEIN"/>
    <property type="match status" value="1"/>
</dbReference>
<evidence type="ECO:0000313" key="3">
    <source>
        <dbReference type="EMBL" id="GIX96405.1"/>
    </source>
</evidence>
<feature type="domain" description="DUF5641" evidence="2">
    <location>
        <begin position="932"/>
        <end position="980"/>
    </location>
</feature>
<dbReference type="InterPro" id="IPR040676">
    <property type="entry name" value="DUF5641"/>
</dbReference>
<name>A0AAV4PIW4_9ARAC</name>
<feature type="coiled-coil region" evidence="1">
    <location>
        <begin position="35"/>
        <end position="96"/>
    </location>
</feature>
<proteinExistence type="predicted"/>
<accession>A0AAV4PIW4</accession>
<protein>
    <submittedName>
        <fullName evidence="3">DUF1758 domain-containing protein</fullName>
    </submittedName>
</protein>
<sequence>MEGLLKQKRIAKGKLTRLITIVDNLQNQENSRFVIEIYENDVNALDNEINKLNYDILCSCLDNEFDKYEQEMHELFDKLTSLKITLEDELEKLRKNENSSNVCRSKVNTNASKTLSSFPKFKVHRGLASGVKEKPDVRGTIYKKVSNNSAYSSQIVAKICTYCKSSSHYGLFKCNSFLELPNKEKWDTVKKLKLCSNCLTFKSHTIDKCRAELCKICTKPHNTILCSKDSNDSKSDSQTENELPSISSNNAIVPATQAVLLPTAIVYVKDINGISQNCRLLIDSASQGSFIRESCVNSLQLNRTKANISIDGLNSRKVGRVAGSIKLQTTSQFNKNASITVDTLITPKITCDLPQCSVDASVLKTFKQLQLADVNCHQVIFGRVILGNTKDISQTILSNHASCNAVEFELDKFWQLEEISNIKPYTQEETACENHFIQTFSCDSTGRFAVKFPFRKSSNELTNLIQEDLHLPNASLNIDDVTVNTLGILWHPASDVFSFKVNSLFLEGTLTKTTILSTIEKNFYPLGWLSPITIHSKLLMQKLWKYQLQWDEIVPPDIENEWKTLSTDILFVKDFKISRYLFHDPDKEIPPDEFSDASEKAYAAVIYCHSVSNTGKIKVQLVIAKTKVAPLKTISLPRLELCGALLLSKLMDFACKAFDIPISQSNFHTDSTIVLAWIGSHASRWKTFVANRVAKIQTLSSPTQWHQISGNENPADLATRGVSSSALLTSVWLCGPEFLYNECSFYPESSVPTLNNSVSTLNDPVPEERCCVQSTIAANHLPNSNDLFQKYSSLFKLKRAAAYCLRFVNNCRNSKDKVTGFLNTSELTNAINVLIKSVQFIVFNNEINTLKINQALSCRSKILSLNPFLDNSGILRVGGRLRHANIAYGHKHPILLPKGHILTDLIVRHYHEILLHACSQLVQSSIQEQYWIIDDNLPPTKWKMGRIIQLHAGLDNIVRVVTIKTADGTFKRNITKLCMLPILIS</sequence>
<keyword evidence="4" id="KW-1185">Reference proteome</keyword>
<comment type="caution">
    <text evidence="3">The sequence shown here is derived from an EMBL/GenBank/DDBJ whole genome shotgun (WGS) entry which is preliminary data.</text>
</comment>
<evidence type="ECO:0000259" key="2">
    <source>
        <dbReference type="Pfam" id="PF18701"/>
    </source>
</evidence>
<evidence type="ECO:0000313" key="4">
    <source>
        <dbReference type="Proteomes" id="UP001054837"/>
    </source>
</evidence>
<dbReference type="AlphaFoldDB" id="A0AAV4PIW4"/>
<gene>
    <name evidence="3" type="primary">AVEN_8438_1</name>
    <name evidence="3" type="ORF">CDAR_392631</name>
</gene>
<reference evidence="3 4" key="1">
    <citation type="submission" date="2021-06" db="EMBL/GenBank/DDBJ databases">
        <title>Caerostris darwini draft genome.</title>
        <authorList>
            <person name="Kono N."/>
            <person name="Arakawa K."/>
        </authorList>
    </citation>
    <scope>NUCLEOTIDE SEQUENCE [LARGE SCALE GENOMIC DNA]</scope>
</reference>
<evidence type="ECO:0000256" key="1">
    <source>
        <dbReference type="SAM" id="Coils"/>
    </source>
</evidence>
<dbReference type="EMBL" id="BPLQ01002909">
    <property type="protein sequence ID" value="GIX96405.1"/>
    <property type="molecule type" value="Genomic_DNA"/>
</dbReference>
<dbReference type="Pfam" id="PF18701">
    <property type="entry name" value="DUF5641"/>
    <property type="match status" value="1"/>
</dbReference>
<organism evidence="3 4">
    <name type="scientific">Caerostris darwini</name>
    <dbReference type="NCBI Taxonomy" id="1538125"/>
    <lineage>
        <taxon>Eukaryota</taxon>
        <taxon>Metazoa</taxon>
        <taxon>Ecdysozoa</taxon>
        <taxon>Arthropoda</taxon>
        <taxon>Chelicerata</taxon>
        <taxon>Arachnida</taxon>
        <taxon>Araneae</taxon>
        <taxon>Araneomorphae</taxon>
        <taxon>Entelegynae</taxon>
        <taxon>Araneoidea</taxon>
        <taxon>Araneidae</taxon>
        <taxon>Caerostris</taxon>
    </lineage>
</organism>
<keyword evidence="1" id="KW-0175">Coiled coil</keyword>
<dbReference type="Pfam" id="PF05380">
    <property type="entry name" value="Peptidase_A17"/>
    <property type="match status" value="1"/>
</dbReference>
<dbReference type="Proteomes" id="UP001054837">
    <property type="component" value="Unassembled WGS sequence"/>
</dbReference>